<dbReference type="EMBL" id="JBHSCN010000006">
    <property type="protein sequence ID" value="MFC4244712.1"/>
    <property type="molecule type" value="Genomic_DNA"/>
</dbReference>
<proteinExistence type="predicted"/>
<keyword evidence="2" id="KW-0812">Transmembrane</keyword>
<keyword evidence="2" id="KW-0472">Membrane</keyword>
<comment type="caution">
    <text evidence="3">The sequence shown here is derived from an EMBL/GenBank/DDBJ whole genome shotgun (WGS) entry which is preliminary data.</text>
</comment>
<feature type="transmembrane region" description="Helical" evidence="2">
    <location>
        <begin position="20"/>
        <end position="39"/>
    </location>
</feature>
<reference evidence="4" key="1">
    <citation type="journal article" date="2019" name="Int. J. Syst. Evol. Microbiol.">
        <title>The Global Catalogue of Microorganisms (GCM) 10K type strain sequencing project: providing services to taxonomists for standard genome sequencing and annotation.</title>
        <authorList>
            <consortium name="The Broad Institute Genomics Platform"/>
            <consortium name="The Broad Institute Genome Sequencing Center for Infectious Disease"/>
            <person name="Wu L."/>
            <person name="Ma J."/>
        </authorList>
    </citation>
    <scope>NUCLEOTIDE SEQUENCE [LARGE SCALE GENOMIC DNA]</scope>
    <source>
        <strain evidence="4">CGMCC 1.10363</strain>
    </source>
</reference>
<dbReference type="Proteomes" id="UP001595900">
    <property type="component" value="Unassembled WGS sequence"/>
</dbReference>
<feature type="compositionally biased region" description="Polar residues" evidence="1">
    <location>
        <begin position="63"/>
        <end position="75"/>
    </location>
</feature>
<accession>A0ABV8Q9S5</accession>
<evidence type="ECO:0000256" key="2">
    <source>
        <dbReference type="SAM" id="Phobius"/>
    </source>
</evidence>
<feature type="region of interest" description="Disordered" evidence="1">
    <location>
        <begin position="58"/>
        <end position="78"/>
    </location>
</feature>
<keyword evidence="2" id="KW-1133">Transmembrane helix</keyword>
<evidence type="ECO:0000256" key="1">
    <source>
        <dbReference type="SAM" id="MobiDB-lite"/>
    </source>
</evidence>
<gene>
    <name evidence="3" type="ORF">ACFOYW_15160</name>
</gene>
<organism evidence="3 4">
    <name type="scientific">Gryllotalpicola reticulitermitis</name>
    <dbReference type="NCBI Taxonomy" id="1184153"/>
    <lineage>
        <taxon>Bacteria</taxon>
        <taxon>Bacillati</taxon>
        <taxon>Actinomycetota</taxon>
        <taxon>Actinomycetes</taxon>
        <taxon>Micrococcales</taxon>
        <taxon>Microbacteriaceae</taxon>
        <taxon>Gryllotalpicola</taxon>
    </lineage>
</organism>
<name>A0ABV8Q9S5_9MICO</name>
<dbReference type="RefSeq" id="WP_390230680.1">
    <property type="nucleotide sequence ID" value="NZ_JBHSCN010000006.1"/>
</dbReference>
<keyword evidence="4" id="KW-1185">Reference proteome</keyword>
<evidence type="ECO:0000313" key="4">
    <source>
        <dbReference type="Proteomes" id="UP001595900"/>
    </source>
</evidence>
<sequence length="168" mass="18293">MAELAARHPSVTVSRLVDATLSWGAALVIWLWLGFCFALKQFTVAPVLVPAQQLVSMRRGDPSATNPPQRTYQSVDTRDQAHMASPARGIGSDCIGLEPAGVLAITANPRRSWARHCSSGCGLYDTARTQRHWCTRRRDNRIAVARVHAAGARSGGELFGVACDRREV</sequence>
<evidence type="ECO:0000313" key="3">
    <source>
        <dbReference type="EMBL" id="MFC4244712.1"/>
    </source>
</evidence>
<protein>
    <submittedName>
        <fullName evidence="3">Uncharacterized protein</fullName>
    </submittedName>
</protein>